<reference evidence="3 4" key="1">
    <citation type="submission" date="2017-06" db="EMBL/GenBank/DDBJ databases">
        <title>Draft genome sequence of a variant of Elsinoe murrayae.</title>
        <authorList>
            <person name="Cheng Q."/>
        </authorList>
    </citation>
    <scope>NUCLEOTIDE SEQUENCE [LARGE SCALE GENOMIC DNA]</scope>
    <source>
        <strain evidence="3 4">CQ-2017a</strain>
    </source>
</reference>
<name>A0A2K1QK74_9PEZI</name>
<evidence type="ECO:0000313" key="4">
    <source>
        <dbReference type="Proteomes" id="UP000243797"/>
    </source>
</evidence>
<organism evidence="3 4">
    <name type="scientific">Sphaceloma murrayae</name>
    <dbReference type="NCBI Taxonomy" id="2082308"/>
    <lineage>
        <taxon>Eukaryota</taxon>
        <taxon>Fungi</taxon>
        <taxon>Dikarya</taxon>
        <taxon>Ascomycota</taxon>
        <taxon>Pezizomycotina</taxon>
        <taxon>Dothideomycetes</taxon>
        <taxon>Dothideomycetidae</taxon>
        <taxon>Myriangiales</taxon>
        <taxon>Elsinoaceae</taxon>
        <taxon>Sphaceloma</taxon>
    </lineage>
</organism>
<evidence type="ECO:0000256" key="2">
    <source>
        <dbReference type="SAM" id="SignalP"/>
    </source>
</evidence>
<sequence length="517" mass="56550">MSSSSGSTRRLAPGLFGLLVLCALISSVSAQEPSDECFIDQGNTRPGGSFAFSAWLRQGNCVRGPSSATYEVCRNNLQNQLENFVDGLHQQEYSASATVLALLPTIGAFVGTPSREIWPLLSIFPFAAVLVLTMSFGGDTTSTNIEDYRAVLEKKGMKAIDWSGDEQSADSLVEGGGGWAQQRDRLHTCIAASFERSTKRIKEQATRDSKITPARFTILVLIAILFLFGLLGSTMAGMAILEHGAIYVTWCTATWWFHAWYIVVTFTAVFDQWIQTPFTKRWTVFITEHSNASNCHEHFDTPDRSPRPSTLRELAASTSPTAFRTALHQCSSLAPPATTTANPHQTTQLNIALKINEDRIPTWIALLRFFSKAVGVTIYVFGTSVFAAVALLALPMSQMILVLVMGAGVFSRALAAGLVSLMREQGLAAVLLVCVDQEETADRLLLQALEYRGTAEKRVVSEVDGMAWERGECVGRRSRWWRLGLGMLTRPVAGVGELGLEGQREEKGEGRVDVEPA</sequence>
<comment type="caution">
    <text evidence="3">The sequence shown here is derived from an EMBL/GenBank/DDBJ whole genome shotgun (WGS) entry which is preliminary data.</text>
</comment>
<gene>
    <name evidence="3" type="ORF">CAC42_817</name>
</gene>
<keyword evidence="1" id="KW-0472">Membrane</keyword>
<dbReference type="STRING" id="2082308.A0A2K1QK74"/>
<dbReference type="InParanoid" id="A0A2K1QK74"/>
<feature type="transmembrane region" description="Helical" evidence="1">
    <location>
        <begin position="216"/>
        <end position="241"/>
    </location>
</feature>
<keyword evidence="1" id="KW-1133">Transmembrane helix</keyword>
<dbReference type="Proteomes" id="UP000243797">
    <property type="component" value="Unassembled WGS sequence"/>
</dbReference>
<accession>A0A2K1QK74</accession>
<keyword evidence="1" id="KW-0812">Transmembrane</keyword>
<dbReference type="EMBL" id="NKHZ01000070">
    <property type="protein sequence ID" value="PNS15558.1"/>
    <property type="molecule type" value="Genomic_DNA"/>
</dbReference>
<keyword evidence="2" id="KW-0732">Signal</keyword>
<feature type="chain" id="PRO_5014406075" evidence="2">
    <location>
        <begin position="31"/>
        <end position="517"/>
    </location>
</feature>
<evidence type="ECO:0000256" key="1">
    <source>
        <dbReference type="SAM" id="Phobius"/>
    </source>
</evidence>
<feature type="signal peptide" evidence="2">
    <location>
        <begin position="1"/>
        <end position="30"/>
    </location>
</feature>
<feature type="transmembrane region" description="Helical" evidence="1">
    <location>
        <begin position="373"/>
        <end position="394"/>
    </location>
</feature>
<feature type="transmembrane region" description="Helical" evidence="1">
    <location>
        <begin position="247"/>
        <end position="270"/>
    </location>
</feature>
<dbReference type="AlphaFoldDB" id="A0A2K1QK74"/>
<keyword evidence="4" id="KW-1185">Reference proteome</keyword>
<feature type="transmembrane region" description="Helical" evidence="1">
    <location>
        <begin position="117"/>
        <end position="136"/>
    </location>
</feature>
<proteinExistence type="predicted"/>
<protein>
    <submittedName>
        <fullName evidence="3">Uncharacterized protein</fullName>
    </submittedName>
</protein>
<dbReference type="OrthoDB" id="5382699at2759"/>
<feature type="transmembrane region" description="Helical" evidence="1">
    <location>
        <begin position="400"/>
        <end position="421"/>
    </location>
</feature>
<evidence type="ECO:0000313" key="3">
    <source>
        <dbReference type="EMBL" id="PNS15558.1"/>
    </source>
</evidence>